<comment type="similarity">
    <text evidence="1">Belongs to the LOR family.</text>
</comment>
<evidence type="ECO:0000256" key="1">
    <source>
        <dbReference type="ARBA" id="ARBA00005437"/>
    </source>
</evidence>
<dbReference type="Proteomes" id="UP000824120">
    <property type="component" value="Chromosome 8"/>
</dbReference>
<gene>
    <name evidence="2" type="ORF">H5410_043684</name>
</gene>
<evidence type="ECO:0000313" key="3">
    <source>
        <dbReference type="Proteomes" id="UP000824120"/>
    </source>
</evidence>
<dbReference type="PANTHER" id="PTHR31087">
    <property type="match status" value="1"/>
</dbReference>
<accession>A0A9J5XZJ7</accession>
<dbReference type="EMBL" id="JACXVP010000008">
    <property type="protein sequence ID" value="KAG5593170.1"/>
    <property type="molecule type" value="Genomic_DNA"/>
</dbReference>
<dbReference type="InterPro" id="IPR007612">
    <property type="entry name" value="LOR"/>
</dbReference>
<keyword evidence="3" id="KW-1185">Reference proteome</keyword>
<dbReference type="PANTHER" id="PTHR31087:SF61">
    <property type="entry name" value="PROTEIN LURP-ONE-RELATED 11-LIKE"/>
    <property type="match status" value="1"/>
</dbReference>
<dbReference type="Pfam" id="PF04525">
    <property type="entry name" value="LOR"/>
    <property type="match status" value="3"/>
</dbReference>
<evidence type="ECO:0000313" key="2">
    <source>
        <dbReference type="EMBL" id="KAG5593170.1"/>
    </source>
</evidence>
<sequence>MSRVYSNLSTIKISNYVSPRRETFTLWMKSLVYHGNGCTVYDSNGQIVYRIDNYNIKRSKEVHLMDCNGKVLFSIRNRKVPVFGHWDGYKWSYDGVSSKEIPWFQVKKIHNVLRGDNVNYYNVILGCNSEASCYNIIILATKSIKIVDQHGGLVAEVKQKQASSGVLFGDDVLTLMVEPHVDQSLVMALVTPINISMAKVHPNKSNYLSTTSSSSSSFSSISSNFYVSPRREIFTLWMKSLVYHGNGCTVYDSNGKIVYRIDNYNIKRSKQVHLMDSNGKVLFSIRNRKVPVFGHWDGYKWSYDGVTSKEIPWFQVKKIHNVLREVNVNYYNVILGCNSEASCYNIILTTKSIKIVNQHGRLVAEVKQKQASSGVLFGDDVLTLVVEPHVDQSLIMALVTPINISMAKVHPNKSNYLSTTSSSSSPFSSISSNFYVSSRREILTLWMKSLVYHGNGCTVYDSNGKIVYRIDNYNIKRSKQVHLMDCNGKVLFSIRNRKVPVFGHWDGYKWSYDGVTSKEMPWFQVKKIHNVLRGDNVNYYNVILGCNSEASCYNIILATKSIKIVNQHGRLVAEVKQKQASSGVLFGDDVLTLVVEPHVDQSLIMALVTG</sequence>
<name>A0A9J5XZJ7_SOLCO</name>
<reference evidence="2 3" key="1">
    <citation type="submission" date="2020-09" db="EMBL/GenBank/DDBJ databases">
        <title>De no assembly of potato wild relative species, Solanum commersonii.</title>
        <authorList>
            <person name="Cho K."/>
        </authorList>
    </citation>
    <scope>NUCLEOTIDE SEQUENCE [LARGE SCALE GENOMIC DNA]</scope>
    <source>
        <strain evidence="2">LZ3.2</strain>
        <tissue evidence="2">Leaf</tissue>
    </source>
</reference>
<protein>
    <submittedName>
        <fullName evidence="2">Uncharacterized protein</fullName>
    </submittedName>
</protein>
<dbReference type="Gene3D" id="2.40.160.200">
    <property type="entry name" value="LURP1-related"/>
    <property type="match status" value="3"/>
</dbReference>
<dbReference type="AlphaFoldDB" id="A0A9J5XZJ7"/>
<dbReference type="InterPro" id="IPR038595">
    <property type="entry name" value="LOR_sf"/>
</dbReference>
<dbReference type="InterPro" id="IPR025659">
    <property type="entry name" value="Tubby-like_C"/>
</dbReference>
<comment type="caution">
    <text evidence="2">The sequence shown here is derived from an EMBL/GenBank/DDBJ whole genome shotgun (WGS) entry which is preliminary data.</text>
</comment>
<dbReference type="OrthoDB" id="652749at2759"/>
<proteinExistence type="inferred from homology"/>
<dbReference type="SUPFAM" id="SSF54518">
    <property type="entry name" value="Tubby C-terminal domain-like"/>
    <property type="match status" value="3"/>
</dbReference>
<organism evidence="2 3">
    <name type="scientific">Solanum commersonii</name>
    <name type="common">Commerson's wild potato</name>
    <name type="synonym">Commerson's nightshade</name>
    <dbReference type="NCBI Taxonomy" id="4109"/>
    <lineage>
        <taxon>Eukaryota</taxon>
        <taxon>Viridiplantae</taxon>
        <taxon>Streptophyta</taxon>
        <taxon>Embryophyta</taxon>
        <taxon>Tracheophyta</taxon>
        <taxon>Spermatophyta</taxon>
        <taxon>Magnoliopsida</taxon>
        <taxon>eudicotyledons</taxon>
        <taxon>Gunneridae</taxon>
        <taxon>Pentapetalae</taxon>
        <taxon>asterids</taxon>
        <taxon>lamiids</taxon>
        <taxon>Solanales</taxon>
        <taxon>Solanaceae</taxon>
        <taxon>Solanoideae</taxon>
        <taxon>Solaneae</taxon>
        <taxon>Solanum</taxon>
    </lineage>
</organism>